<dbReference type="OrthoDB" id="2601038at2"/>
<organism evidence="1 2">
    <name type="scientific">Paenibacillus oralis</name>
    <dbReference type="NCBI Taxonomy" id="2490856"/>
    <lineage>
        <taxon>Bacteria</taxon>
        <taxon>Bacillati</taxon>
        <taxon>Bacillota</taxon>
        <taxon>Bacilli</taxon>
        <taxon>Bacillales</taxon>
        <taxon>Paenibacillaceae</taxon>
        <taxon>Paenibacillus</taxon>
    </lineage>
</organism>
<protein>
    <submittedName>
        <fullName evidence="1">Uncharacterized protein</fullName>
    </submittedName>
</protein>
<evidence type="ECO:0000313" key="1">
    <source>
        <dbReference type="EMBL" id="RRJ63262.1"/>
    </source>
</evidence>
<dbReference type="SUPFAM" id="SSF82171">
    <property type="entry name" value="DPP6 N-terminal domain-like"/>
    <property type="match status" value="1"/>
</dbReference>
<gene>
    <name evidence="1" type="ORF">EHV15_10275</name>
</gene>
<evidence type="ECO:0000313" key="2">
    <source>
        <dbReference type="Proteomes" id="UP000267017"/>
    </source>
</evidence>
<proteinExistence type="predicted"/>
<comment type="caution">
    <text evidence="1">The sequence shown here is derived from an EMBL/GenBank/DDBJ whole genome shotgun (WGS) entry which is preliminary data.</text>
</comment>
<accession>A0A3P3TYR7</accession>
<name>A0A3P3TYR7_9BACL</name>
<sequence>MQVLRQRKALIFALLIFVVAAAAILAALFILKSSVKSSTSEAPVVFLRDNLLMMMQKDEQQPTELSGPLPQNELMQAAEPWRQMSYNRLFKLNEQRDKIFFVRELTNDSKAVLYYRDLPESPNTGGKPGVELASAISEVKETFFEISNDGKVAIYIKDYGKQTGGSLYIHNLRKEVLVDDQVTDYYYVDKPGLLYYMTFDEQNRQIIKMAKQNSFDKKTVIDTDVLAITEIDPDSGEIHYLKPTSTGSHDFYSKLPDQSPVKLVSNMQFNIGDTQEGSFFYRKLEPAKLTLFDAMTDDLAESDAKIKEPNSEDFTTVERKRMINYWTGEPYEADVEEFDKSGFNEANQRYEEKINRDSLRRELKARDFDPPGSLHFFSGGASVVVTDNYESLLLADAKTGMVIYKKADYATVPKVPLSEVSFPEEAMAKYEEHLNDAAEAYLFTPKTGTVKLDQVLGSSLSQVRLSLDGQKLYGIEKGGTLVAFDVEEGFPVHRKVLDEDVSLFQYFTEEKAKLFYYKRMGEGHALYEYANGASRQISADIGMIGFNIGKYYPQPDELYYFTEYDSDEHAGTLYRYRDGKSVKIADNVHEYYYNESSGLYYIVNFDWSQGTGDLMRAGDGKPEQVADRVRFMLEEPAYQRL</sequence>
<dbReference type="RefSeq" id="WP_128631105.1">
    <property type="nucleotide sequence ID" value="NZ_RRCN01000001.1"/>
</dbReference>
<reference evidence="1 2" key="1">
    <citation type="submission" date="2018-11" db="EMBL/GenBank/DDBJ databases">
        <title>Genome sequencing of Paenibacillus sp. KCOM 3021 (= ChDC PVNT-B20).</title>
        <authorList>
            <person name="Kook J.-K."/>
            <person name="Park S.-N."/>
            <person name="Lim Y.K."/>
        </authorList>
    </citation>
    <scope>NUCLEOTIDE SEQUENCE [LARGE SCALE GENOMIC DNA]</scope>
    <source>
        <strain evidence="1 2">KCOM 3021</strain>
    </source>
</reference>
<keyword evidence="2" id="KW-1185">Reference proteome</keyword>
<dbReference type="Proteomes" id="UP000267017">
    <property type="component" value="Unassembled WGS sequence"/>
</dbReference>
<dbReference type="EMBL" id="RRCN01000001">
    <property type="protein sequence ID" value="RRJ63262.1"/>
    <property type="molecule type" value="Genomic_DNA"/>
</dbReference>
<dbReference type="AlphaFoldDB" id="A0A3P3TYR7"/>